<keyword evidence="1" id="KW-1133">Transmembrane helix</keyword>
<dbReference type="Proteomes" id="UP001157946">
    <property type="component" value="Unassembled WGS sequence"/>
</dbReference>
<gene>
    <name evidence="2" type="ORF">SAMN06265361_106154</name>
</gene>
<name>A0AA46AGI1_9BACL</name>
<protein>
    <recommendedName>
        <fullName evidence="4">DUF2627 domain-containing protein</fullName>
    </recommendedName>
</protein>
<keyword evidence="1" id="KW-0812">Transmembrane</keyword>
<feature type="transmembrane region" description="Helical" evidence="1">
    <location>
        <begin position="7"/>
        <end position="28"/>
    </location>
</feature>
<proteinExistence type="predicted"/>
<reference evidence="2" key="1">
    <citation type="submission" date="2017-05" db="EMBL/GenBank/DDBJ databases">
        <authorList>
            <person name="Varghese N."/>
            <person name="Submissions S."/>
        </authorList>
    </citation>
    <scope>NUCLEOTIDE SEQUENCE</scope>
    <source>
        <strain evidence="2">DSM 45262</strain>
    </source>
</reference>
<evidence type="ECO:0008006" key="4">
    <source>
        <dbReference type="Google" id="ProtNLM"/>
    </source>
</evidence>
<evidence type="ECO:0000256" key="1">
    <source>
        <dbReference type="SAM" id="Phobius"/>
    </source>
</evidence>
<organism evidence="2 3">
    <name type="scientific">Laceyella tengchongensis</name>
    <dbReference type="NCBI Taxonomy" id="574699"/>
    <lineage>
        <taxon>Bacteria</taxon>
        <taxon>Bacillati</taxon>
        <taxon>Bacillota</taxon>
        <taxon>Bacilli</taxon>
        <taxon>Bacillales</taxon>
        <taxon>Thermoactinomycetaceae</taxon>
        <taxon>Laceyella</taxon>
    </lineage>
</organism>
<dbReference type="RefSeq" id="WP_102992157.1">
    <property type="nucleotide sequence ID" value="NZ_FXTU01000006.1"/>
</dbReference>
<dbReference type="Pfam" id="PF11118">
    <property type="entry name" value="DUF2627"/>
    <property type="match status" value="1"/>
</dbReference>
<feature type="transmembrane region" description="Helical" evidence="1">
    <location>
        <begin position="40"/>
        <end position="65"/>
    </location>
</feature>
<accession>A0AA46AGI1</accession>
<comment type="caution">
    <text evidence="2">The sequence shown here is derived from an EMBL/GenBank/DDBJ whole genome shotgun (WGS) entry which is preliminary data.</text>
</comment>
<dbReference type="EMBL" id="FXTU01000006">
    <property type="protein sequence ID" value="SMP29327.1"/>
    <property type="molecule type" value="Genomic_DNA"/>
</dbReference>
<dbReference type="AlphaFoldDB" id="A0AA46AGI1"/>
<keyword evidence="3" id="KW-1185">Reference proteome</keyword>
<evidence type="ECO:0000313" key="2">
    <source>
        <dbReference type="EMBL" id="SMP29327.1"/>
    </source>
</evidence>
<evidence type="ECO:0000313" key="3">
    <source>
        <dbReference type="Proteomes" id="UP001157946"/>
    </source>
</evidence>
<keyword evidence="1" id="KW-0472">Membrane</keyword>
<sequence length="93" mass="10577">MKPVYQRIIAIIIMCVPGALAIYGWTLMRDVLFNYFGGQGMAWLPFTGGLVLLIVGLALIGGFLFHHDRKRKRIQPRLIGKQNDPTYRNKPGY</sequence>
<dbReference type="InterPro" id="IPR020138">
    <property type="entry name" value="Uncharacterised_YqzF"/>
</dbReference>